<dbReference type="FunFam" id="1.10.800.10:FF:000004">
    <property type="entry name" value="Tyrosine 3-monooxygenase"/>
    <property type="match status" value="1"/>
</dbReference>
<evidence type="ECO:0000313" key="12">
    <source>
        <dbReference type="EnsemblMetazoa" id="CapteP160919"/>
    </source>
</evidence>
<dbReference type="PIRSF" id="PIRSF000336">
    <property type="entry name" value="TH"/>
    <property type="match status" value="1"/>
</dbReference>
<keyword evidence="5 7" id="KW-0408">Iron</keyword>
<dbReference type="InterPro" id="IPR018301">
    <property type="entry name" value="ArAA_hydroxylase_Fe/CU_BS"/>
</dbReference>
<dbReference type="FunCoup" id="R7V0E1">
    <property type="interactions" value="71"/>
</dbReference>
<dbReference type="EMBL" id="KB296231">
    <property type="protein sequence ID" value="ELU12014.1"/>
    <property type="molecule type" value="Genomic_DNA"/>
</dbReference>
<reference evidence="12" key="3">
    <citation type="submission" date="2015-06" db="UniProtKB">
        <authorList>
            <consortium name="EnsemblMetazoa"/>
        </authorList>
    </citation>
    <scope>IDENTIFICATION</scope>
</reference>
<evidence type="ECO:0000256" key="3">
    <source>
        <dbReference type="ARBA" id="ARBA00022723"/>
    </source>
</evidence>
<comment type="cofactor">
    <cofactor evidence="1 9">
        <name>Fe(2+)</name>
        <dbReference type="ChEBI" id="CHEBI:29033"/>
    </cofactor>
</comment>
<dbReference type="OMA" id="GSQWFPK"/>
<dbReference type="PANTHER" id="PTHR11473">
    <property type="entry name" value="AROMATIC AMINO ACID HYDROXYLASE"/>
    <property type="match status" value="1"/>
</dbReference>
<feature type="domain" description="Biopterin-dependent aromatic amino acid hydroxylase family profile" evidence="10">
    <location>
        <begin position="106"/>
        <end position="452"/>
    </location>
</feature>
<protein>
    <recommendedName>
        <fullName evidence="10">Biopterin-dependent aromatic amino acid hydroxylase family profile domain-containing protein</fullName>
    </recommendedName>
</protein>
<dbReference type="PROSITE" id="PS51410">
    <property type="entry name" value="BH4_AAA_HYDROXYL_2"/>
    <property type="match status" value="1"/>
</dbReference>
<dbReference type="GO" id="GO:0005506">
    <property type="term" value="F:iron ion binding"/>
    <property type="evidence" value="ECO:0007669"/>
    <property type="project" value="InterPro"/>
</dbReference>
<reference evidence="13" key="1">
    <citation type="submission" date="2012-12" db="EMBL/GenBank/DDBJ databases">
        <authorList>
            <person name="Hellsten U."/>
            <person name="Grimwood J."/>
            <person name="Chapman J.A."/>
            <person name="Shapiro H."/>
            <person name="Aerts A."/>
            <person name="Otillar R.P."/>
            <person name="Terry A.Y."/>
            <person name="Boore J.L."/>
            <person name="Simakov O."/>
            <person name="Marletaz F."/>
            <person name="Cho S.-J."/>
            <person name="Edsinger-Gonzales E."/>
            <person name="Havlak P."/>
            <person name="Kuo D.-H."/>
            <person name="Larsson T."/>
            <person name="Lv J."/>
            <person name="Arendt D."/>
            <person name="Savage R."/>
            <person name="Osoegawa K."/>
            <person name="de Jong P."/>
            <person name="Lindberg D.R."/>
            <person name="Seaver E.C."/>
            <person name="Weisblat D.A."/>
            <person name="Putnam N.H."/>
            <person name="Grigoriev I.V."/>
            <person name="Rokhsar D.S."/>
        </authorList>
    </citation>
    <scope>NUCLEOTIDE SEQUENCE</scope>
    <source>
        <strain evidence="13">I ESC-2004</strain>
    </source>
</reference>
<dbReference type="EMBL" id="AMQN01019782">
    <property type="status" value="NOT_ANNOTATED_CDS"/>
    <property type="molecule type" value="Genomic_DNA"/>
</dbReference>
<dbReference type="InterPro" id="IPR019773">
    <property type="entry name" value="Tyrosine_3-monooxygenase-like"/>
</dbReference>
<dbReference type="InterPro" id="IPR036329">
    <property type="entry name" value="Aro-AA_hydroxylase_C_sf"/>
</dbReference>
<keyword evidence="3 7" id="KW-0479">Metal-binding</keyword>
<evidence type="ECO:0000259" key="10">
    <source>
        <dbReference type="PROSITE" id="PS51410"/>
    </source>
</evidence>
<dbReference type="PRINTS" id="PR00372">
    <property type="entry name" value="FYWHYDRXLASE"/>
</dbReference>
<evidence type="ECO:0000256" key="7">
    <source>
        <dbReference type="PIRSR" id="PIRSR000336-1"/>
    </source>
</evidence>
<evidence type="ECO:0000256" key="5">
    <source>
        <dbReference type="ARBA" id="ARBA00023004"/>
    </source>
</evidence>
<feature type="binding site" evidence="8">
    <location>
        <position position="379"/>
    </location>
    <ligand>
        <name>L-tryptophan</name>
        <dbReference type="ChEBI" id="CHEBI:57912"/>
    </ligand>
</feature>
<evidence type="ECO:0000256" key="9">
    <source>
        <dbReference type="PIRSR" id="PIRSR601273-2"/>
    </source>
</evidence>
<feature type="binding site" evidence="8">
    <location>
        <position position="349"/>
    </location>
    <ligand>
        <name>L-tryptophan</name>
        <dbReference type="ChEBI" id="CHEBI:57912"/>
    </ligand>
</feature>
<dbReference type="InterPro" id="IPR036951">
    <property type="entry name" value="ArAA_hydroxylase_sf"/>
</dbReference>
<gene>
    <name evidence="11" type="ORF">CAPTEDRAFT_160919</name>
</gene>
<feature type="binding site" evidence="8">
    <location>
        <position position="248"/>
    </location>
    <ligand>
        <name>L-tryptophan</name>
        <dbReference type="ChEBI" id="CHEBI:57912"/>
    </ligand>
</feature>
<feature type="binding site" evidence="7">
    <location>
        <position position="330"/>
    </location>
    <ligand>
        <name>Fe cation</name>
        <dbReference type="ChEBI" id="CHEBI:24875"/>
    </ligand>
</feature>
<evidence type="ECO:0000256" key="2">
    <source>
        <dbReference type="ARBA" id="ARBA00009712"/>
    </source>
</evidence>
<evidence type="ECO:0000256" key="6">
    <source>
        <dbReference type="ARBA" id="ARBA00023033"/>
    </source>
</evidence>
<dbReference type="Gene3D" id="1.10.800.10">
    <property type="entry name" value="Aromatic amino acid hydroxylase"/>
    <property type="match status" value="1"/>
</dbReference>
<keyword evidence="6" id="KW-0503">Monooxygenase</keyword>
<feature type="binding site" evidence="8">
    <location>
        <position position="278"/>
    </location>
    <ligand>
        <name>L-tryptophan</name>
        <dbReference type="ChEBI" id="CHEBI:57912"/>
    </ligand>
</feature>
<evidence type="ECO:0000256" key="1">
    <source>
        <dbReference type="ARBA" id="ARBA00001954"/>
    </source>
</evidence>
<name>R7V0E1_CAPTE</name>
<dbReference type="HOGENOM" id="CLU_023198_0_2_1"/>
<dbReference type="InterPro" id="IPR001273">
    <property type="entry name" value="ArAA_hydroxylase"/>
</dbReference>
<dbReference type="InterPro" id="IPR019774">
    <property type="entry name" value="Aromatic-AA_hydroxylase_C"/>
</dbReference>
<evidence type="ECO:0000256" key="8">
    <source>
        <dbReference type="PIRSR" id="PIRSR601273-1"/>
    </source>
</evidence>
<dbReference type="PROSITE" id="PS00367">
    <property type="entry name" value="BH4_AAA_HYDROXYL_1"/>
    <property type="match status" value="1"/>
</dbReference>
<accession>R7V0E1</accession>
<comment type="similarity">
    <text evidence="2">Belongs to the biopterin-dependent aromatic amino acid hydroxylase family.</text>
</comment>
<reference evidence="11 13" key="2">
    <citation type="journal article" date="2013" name="Nature">
        <title>Insights into bilaterian evolution from three spiralian genomes.</title>
        <authorList>
            <person name="Simakov O."/>
            <person name="Marletaz F."/>
            <person name="Cho S.J."/>
            <person name="Edsinger-Gonzales E."/>
            <person name="Havlak P."/>
            <person name="Hellsten U."/>
            <person name="Kuo D.H."/>
            <person name="Larsson T."/>
            <person name="Lv J."/>
            <person name="Arendt D."/>
            <person name="Savage R."/>
            <person name="Osoegawa K."/>
            <person name="de Jong P."/>
            <person name="Grimwood J."/>
            <person name="Chapman J.A."/>
            <person name="Shapiro H."/>
            <person name="Aerts A."/>
            <person name="Otillar R.P."/>
            <person name="Terry A.Y."/>
            <person name="Boore J.L."/>
            <person name="Grigoriev I.V."/>
            <person name="Lindberg D.R."/>
            <person name="Seaver E.C."/>
            <person name="Weisblat D.A."/>
            <person name="Putnam N.H."/>
            <person name="Rokhsar D.S."/>
        </authorList>
    </citation>
    <scope>NUCLEOTIDE SEQUENCE</scope>
    <source>
        <strain evidence="11 13">I ESC-2004</strain>
    </source>
</reference>
<feature type="binding site" evidence="8">
    <location>
        <position position="270"/>
    </location>
    <ligand>
        <name>L-tryptophan</name>
        <dbReference type="ChEBI" id="CHEBI:57912"/>
    </ligand>
</feature>
<dbReference type="EnsemblMetazoa" id="CapteT160919">
    <property type="protein sequence ID" value="CapteP160919"/>
    <property type="gene ID" value="CapteG160919"/>
</dbReference>
<dbReference type="OrthoDB" id="983542at2759"/>
<keyword evidence="13" id="KW-1185">Reference proteome</keyword>
<feature type="binding site" evidence="7">
    <location>
        <position position="290"/>
    </location>
    <ligand>
        <name>Fe cation</name>
        <dbReference type="ChEBI" id="CHEBI:24875"/>
    </ligand>
</feature>
<dbReference type="GO" id="GO:0046189">
    <property type="term" value="P:phenol-containing compound biosynthetic process"/>
    <property type="evidence" value="ECO:0007669"/>
    <property type="project" value="UniProtKB-ARBA"/>
</dbReference>
<proteinExistence type="inferred from homology"/>
<dbReference type="SUPFAM" id="SSF56534">
    <property type="entry name" value="Aromatic aminoacid monoxygenases, catalytic and oligomerization domains"/>
    <property type="match status" value="1"/>
</dbReference>
<dbReference type="PANTHER" id="PTHR11473:SF16">
    <property type="entry name" value="TRYPTOPHAN 5-HYDROXYLASE 2"/>
    <property type="match status" value="1"/>
</dbReference>
<organism evidence="11">
    <name type="scientific">Capitella teleta</name>
    <name type="common">Polychaete worm</name>
    <dbReference type="NCBI Taxonomy" id="283909"/>
    <lineage>
        <taxon>Eukaryota</taxon>
        <taxon>Metazoa</taxon>
        <taxon>Spiralia</taxon>
        <taxon>Lophotrochozoa</taxon>
        <taxon>Annelida</taxon>
        <taxon>Polychaeta</taxon>
        <taxon>Sedentaria</taxon>
        <taxon>Scolecida</taxon>
        <taxon>Capitellidae</taxon>
        <taxon>Capitella</taxon>
    </lineage>
</organism>
<evidence type="ECO:0000313" key="11">
    <source>
        <dbReference type="EMBL" id="ELU12014.1"/>
    </source>
</evidence>
<feature type="binding site" evidence="7">
    <location>
        <position position="285"/>
    </location>
    <ligand>
        <name>Fe cation</name>
        <dbReference type="ChEBI" id="CHEBI:24875"/>
    </ligand>
</feature>
<keyword evidence="4" id="KW-0560">Oxidoreductase</keyword>
<dbReference type="AlphaFoldDB" id="R7V0E1"/>
<dbReference type="GO" id="GO:0004510">
    <property type="term" value="F:tryptophan 5-monooxygenase activity"/>
    <property type="evidence" value="ECO:0007669"/>
    <property type="project" value="TreeGrafter"/>
</dbReference>
<evidence type="ECO:0000313" key="13">
    <source>
        <dbReference type="Proteomes" id="UP000014760"/>
    </source>
</evidence>
<dbReference type="GO" id="GO:0009072">
    <property type="term" value="P:aromatic amino acid metabolic process"/>
    <property type="evidence" value="ECO:0007669"/>
    <property type="project" value="InterPro"/>
</dbReference>
<evidence type="ECO:0000256" key="4">
    <source>
        <dbReference type="ARBA" id="ARBA00023002"/>
    </source>
</evidence>
<dbReference type="Proteomes" id="UP000014760">
    <property type="component" value="Unassembled WGS sequence"/>
</dbReference>
<dbReference type="GO" id="GO:0043005">
    <property type="term" value="C:neuron projection"/>
    <property type="evidence" value="ECO:0007669"/>
    <property type="project" value="TreeGrafter"/>
</dbReference>
<sequence>MVTSNAAVIVSINDVYRELPGILNLVQNNGGSIQHLETRKSRQSEKDFDVFLDVKADKQQMSLVGQALKASYNTISFTESSKAAPKASMKKTISLDKGDTKFIGNIAVLVDLDIADGVPWFHRHISDLDKSANRVLMYGDELDADHPGFKDEVYRKRRKEFAELAYTYRHGQPIPRIVYTDEEVNTWGTIFRELTKLYPTHACKEYLQNFPLLEKHCGYKENNFPQLEDISNFLRQRTGFTLRPVAGYLSSRDFLAGLAFRVFHCTQYIRHSSDPLYTPEPDCCHELLGHMPLFLDANFAEFSQEIGLASLGVSDEEVQKLATCYFFTVEFGLCKQNGDLRVYGAGLLSSIGELKHVLSDRAVHQPFEPQNVCKVECRITTFQDQYFVSESFEEAKDKLRAYARTIKRPFELKYDPYTQSVEVLDHPKAIAKSMKHLQADMDMLRSAVSKLPSFGVCI</sequence>
<dbReference type="Pfam" id="PF00351">
    <property type="entry name" value="Biopterin_H"/>
    <property type="match status" value="1"/>
</dbReference>
<dbReference type="STRING" id="283909.R7V0E1"/>